<sequence length="137" mass="15492">MSAPDKKRLDTMRRIADLRRQLKQVEELRLARVMREEADIDEKCTALIATLNDDTPLHGLFAGHMAARLRRLTERKALLEPLKAQQIAAVLTEARNTRFAETVIDRLEAGVAADDEKRQLESLVEGALARRRHASLA</sequence>
<name>A0A212LBJ0_9HYPH</name>
<dbReference type="AlphaFoldDB" id="A0A212LBJ0"/>
<proteinExistence type="predicted"/>
<evidence type="ECO:0000313" key="1">
    <source>
        <dbReference type="EMBL" id="SCM74934.1"/>
    </source>
</evidence>
<organism evidence="1">
    <name type="scientific">uncultured Pleomorphomonas sp</name>
    <dbReference type="NCBI Taxonomy" id="442121"/>
    <lineage>
        <taxon>Bacteria</taxon>
        <taxon>Pseudomonadati</taxon>
        <taxon>Pseudomonadota</taxon>
        <taxon>Alphaproteobacteria</taxon>
        <taxon>Hyphomicrobiales</taxon>
        <taxon>Pleomorphomonadaceae</taxon>
        <taxon>Pleomorphomonas</taxon>
        <taxon>environmental samples</taxon>
    </lineage>
</organism>
<dbReference type="EMBL" id="FMJD01000005">
    <property type="protein sequence ID" value="SCM74934.1"/>
    <property type="molecule type" value="Genomic_DNA"/>
</dbReference>
<protein>
    <submittedName>
        <fullName evidence="1">Uncharacterized protein</fullName>
    </submittedName>
</protein>
<dbReference type="RefSeq" id="WP_288199867.1">
    <property type="nucleotide sequence ID" value="NZ_LT608334.1"/>
</dbReference>
<reference evidence="1" key="1">
    <citation type="submission" date="2016-08" db="EMBL/GenBank/DDBJ databases">
        <authorList>
            <person name="Seilhamer J.J."/>
        </authorList>
    </citation>
    <scope>NUCLEOTIDE SEQUENCE</scope>
    <source>
        <strain evidence="1">86</strain>
    </source>
</reference>
<accession>A0A212LBJ0</accession>
<gene>
    <name evidence="1" type="ORF">KL86PLE_130407</name>
</gene>